<sequence length="143" mass="15780">MPSVRIAPPTLIESLLRFSIEIGGYRPKYCRSSTIVRWGTCPGRHVPVPNAPNFAGMQATSRPCPGRVLAEQECRLIFRCMKAAWCAGHARDAGMFPGISRQFIGYGVQAMSRMRPGWAMPRTRLGSGRDVGKFSSTRTQHGV</sequence>
<dbReference type="AlphaFoldDB" id="A0A8S0S6S7"/>
<feature type="compositionally biased region" description="Polar residues" evidence="1">
    <location>
        <begin position="134"/>
        <end position="143"/>
    </location>
</feature>
<organism evidence="2 3">
    <name type="scientific">Olea europaea subsp. europaea</name>
    <dbReference type="NCBI Taxonomy" id="158383"/>
    <lineage>
        <taxon>Eukaryota</taxon>
        <taxon>Viridiplantae</taxon>
        <taxon>Streptophyta</taxon>
        <taxon>Embryophyta</taxon>
        <taxon>Tracheophyta</taxon>
        <taxon>Spermatophyta</taxon>
        <taxon>Magnoliopsida</taxon>
        <taxon>eudicotyledons</taxon>
        <taxon>Gunneridae</taxon>
        <taxon>Pentapetalae</taxon>
        <taxon>asterids</taxon>
        <taxon>lamiids</taxon>
        <taxon>Lamiales</taxon>
        <taxon>Oleaceae</taxon>
        <taxon>Oleeae</taxon>
        <taxon>Olea</taxon>
    </lineage>
</organism>
<evidence type="ECO:0000313" key="2">
    <source>
        <dbReference type="EMBL" id="CAA2987976.1"/>
    </source>
</evidence>
<proteinExistence type="predicted"/>
<comment type="caution">
    <text evidence="2">The sequence shown here is derived from an EMBL/GenBank/DDBJ whole genome shotgun (WGS) entry which is preliminary data.</text>
</comment>
<protein>
    <submittedName>
        <fullName evidence="2">Uncharacterized protein</fullName>
    </submittedName>
</protein>
<dbReference type="Proteomes" id="UP000594638">
    <property type="component" value="Unassembled WGS sequence"/>
</dbReference>
<feature type="region of interest" description="Disordered" evidence="1">
    <location>
        <begin position="119"/>
        <end position="143"/>
    </location>
</feature>
<name>A0A8S0S6S7_OLEEU</name>
<dbReference type="EMBL" id="CACTIH010003960">
    <property type="protein sequence ID" value="CAA2987976.1"/>
    <property type="molecule type" value="Genomic_DNA"/>
</dbReference>
<gene>
    <name evidence="2" type="ORF">OLEA9_A073380</name>
</gene>
<keyword evidence="3" id="KW-1185">Reference proteome</keyword>
<reference evidence="2 3" key="1">
    <citation type="submission" date="2019-12" db="EMBL/GenBank/DDBJ databases">
        <authorList>
            <person name="Alioto T."/>
            <person name="Alioto T."/>
            <person name="Gomez Garrido J."/>
        </authorList>
    </citation>
    <scope>NUCLEOTIDE SEQUENCE [LARGE SCALE GENOMIC DNA]</scope>
</reference>
<accession>A0A8S0S6S7</accession>
<evidence type="ECO:0000313" key="3">
    <source>
        <dbReference type="Proteomes" id="UP000594638"/>
    </source>
</evidence>
<dbReference type="Gramene" id="OE9A073380T1">
    <property type="protein sequence ID" value="OE9A073380C1"/>
    <property type="gene ID" value="OE9A073380"/>
</dbReference>
<evidence type="ECO:0000256" key="1">
    <source>
        <dbReference type="SAM" id="MobiDB-lite"/>
    </source>
</evidence>